<keyword evidence="1" id="KW-1133">Transmembrane helix</keyword>
<accession>A0A6N6JN86</accession>
<evidence type="ECO:0000313" key="4">
    <source>
        <dbReference type="Proteomes" id="UP000436822"/>
    </source>
</evidence>
<feature type="transmembrane region" description="Helical" evidence="1">
    <location>
        <begin position="218"/>
        <end position="240"/>
    </location>
</feature>
<dbReference type="GO" id="GO:0016020">
    <property type="term" value="C:membrane"/>
    <property type="evidence" value="ECO:0007669"/>
    <property type="project" value="InterPro"/>
</dbReference>
<feature type="transmembrane region" description="Helical" evidence="1">
    <location>
        <begin position="98"/>
        <end position="120"/>
    </location>
</feature>
<dbReference type="SUPFAM" id="SSF103481">
    <property type="entry name" value="Multidrug resistance efflux transporter EmrE"/>
    <property type="match status" value="1"/>
</dbReference>
<dbReference type="Proteomes" id="UP000436822">
    <property type="component" value="Unassembled WGS sequence"/>
</dbReference>
<organism evidence="3 4">
    <name type="scientific">Litoreibacter roseus</name>
    <dbReference type="NCBI Taxonomy" id="2601869"/>
    <lineage>
        <taxon>Bacteria</taxon>
        <taxon>Pseudomonadati</taxon>
        <taxon>Pseudomonadota</taxon>
        <taxon>Alphaproteobacteria</taxon>
        <taxon>Rhodobacterales</taxon>
        <taxon>Roseobacteraceae</taxon>
        <taxon>Litoreibacter</taxon>
    </lineage>
</organism>
<reference evidence="3 4" key="1">
    <citation type="submission" date="2019-12" db="EMBL/GenBank/DDBJ databases">
        <title>Litoreibacter badius sp. nov., a novel bacteriochlorophyll a-containing bacterium in the genus Litoreibacter.</title>
        <authorList>
            <person name="Kanamuro M."/>
            <person name="Takabe Y."/>
            <person name="Mori K."/>
            <person name="Takaichi S."/>
            <person name="Hanada S."/>
        </authorList>
    </citation>
    <scope>NUCLEOTIDE SEQUENCE [LARGE SCALE GENOMIC DNA]</scope>
    <source>
        <strain evidence="3 4">K6</strain>
    </source>
</reference>
<dbReference type="OrthoDB" id="9790852at2"/>
<protein>
    <recommendedName>
        <fullName evidence="2">EamA domain-containing protein</fullName>
    </recommendedName>
</protein>
<feature type="domain" description="EamA" evidence="2">
    <location>
        <begin position="38"/>
        <end position="169"/>
    </location>
</feature>
<dbReference type="PANTHER" id="PTHR22911">
    <property type="entry name" value="ACYL-MALONYL CONDENSING ENZYME-RELATED"/>
    <property type="match status" value="1"/>
</dbReference>
<feature type="transmembrane region" description="Helical" evidence="1">
    <location>
        <begin position="185"/>
        <end position="206"/>
    </location>
</feature>
<proteinExistence type="predicted"/>
<feature type="transmembrane region" description="Helical" evidence="1">
    <location>
        <begin position="246"/>
        <end position="265"/>
    </location>
</feature>
<evidence type="ECO:0000256" key="1">
    <source>
        <dbReference type="SAM" id="Phobius"/>
    </source>
</evidence>
<dbReference type="Pfam" id="PF00892">
    <property type="entry name" value="EamA"/>
    <property type="match status" value="2"/>
</dbReference>
<dbReference type="AlphaFoldDB" id="A0A6N6JN86"/>
<feature type="transmembrane region" description="Helical" evidence="1">
    <location>
        <begin position="277"/>
        <end position="298"/>
    </location>
</feature>
<dbReference type="InterPro" id="IPR037185">
    <property type="entry name" value="EmrE-like"/>
</dbReference>
<evidence type="ECO:0000259" key="2">
    <source>
        <dbReference type="Pfam" id="PF00892"/>
    </source>
</evidence>
<name>A0A6N6JN86_9RHOB</name>
<evidence type="ECO:0000313" key="3">
    <source>
        <dbReference type="EMBL" id="GFE66762.1"/>
    </source>
</evidence>
<feature type="transmembrane region" description="Helical" evidence="1">
    <location>
        <begin position="304"/>
        <end position="321"/>
    </location>
</feature>
<comment type="caution">
    <text evidence="3">The sequence shown here is derived from an EMBL/GenBank/DDBJ whole genome shotgun (WGS) entry which is preliminary data.</text>
</comment>
<keyword evidence="1" id="KW-0472">Membrane</keyword>
<dbReference type="RefSeq" id="WP_159810104.1">
    <property type="nucleotide sequence ID" value="NZ_BLJE01000006.1"/>
</dbReference>
<feature type="transmembrane region" description="Helical" evidence="1">
    <location>
        <begin position="126"/>
        <end position="146"/>
    </location>
</feature>
<feature type="transmembrane region" description="Helical" evidence="1">
    <location>
        <begin position="67"/>
        <end position="86"/>
    </location>
</feature>
<keyword evidence="1" id="KW-0812">Transmembrane</keyword>
<feature type="domain" description="EamA" evidence="2">
    <location>
        <begin position="185"/>
        <end position="320"/>
    </location>
</feature>
<sequence length="338" mass="35207">MSGFEAKRKGETCASAASDIEVTVEKTAPEPPKTLPMLALGGAAFIGSIMGVFARELATGLNVVEQVALRSLIGAVVLLCVCWRIIDFGKFRTAPRSDLRLTAARAVAMFVIAISLGTVAFVEGNYASAAVIMALPTPAVLSVVMFGERMSVRDGMFVTLAFVGAALTILAGTGAGAALGLILDWPMLCALLATLFMSWGILARKWQSPHLTNYETTFLMLMVAVIVMALAAAAWCLWTGRVPGLTIYLLGVGLAAGLANIGFLLGTNYAIPQLKGVVTNNLLALQPVFGIIVGVAVFAEVPTVAAVIGCVLILVSVLAIANPKLLSRRGAVADMAGR</sequence>
<feature type="transmembrane region" description="Helical" evidence="1">
    <location>
        <begin position="158"/>
        <end position="179"/>
    </location>
</feature>
<gene>
    <name evidence="3" type="ORF">KIN_38360</name>
</gene>
<dbReference type="InterPro" id="IPR000620">
    <property type="entry name" value="EamA_dom"/>
</dbReference>
<keyword evidence="4" id="KW-1185">Reference proteome</keyword>
<dbReference type="EMBL" id="BLJE01000006">
    <property type="protein sequence ID" value="GFE66762.1"/>
    <property type="molecule type" value="Genomic_DNA"/>
</dbReference>
<feature type="transmembrane region" description="Helical" evidence="1">
    <location>
        <begin position="35"/>
        <end position="55"/>
    </location>
</feature>